<dbReference type="InterPro" id="IPR011009">
    <property type="entry name" value="Kinase-like_dom_sf"/>
</dbReference>
<evidence type="ECO:0000256" key="4">
    <source>
        <dbReference type="ARBA" id="ARBA00022777"/>
    </source>
</evidence>
<feature type="domain" description="Protein kinase" evidence="8">
    <location>
        <begin position="11"/>
        <end position="217"/>
    </location>
</feature>
<evidence type="ECO:0000313" key="9">
    <source>
        <dbReference type="EMBL" id="EGB05791.1"/>
    </source>
</evidence>
<dbReference type="SMART" id="SM00220">
    <property type="entry name" value="S_TKc"/>
    <property type="match status" value="1"/>
</dbReference>
<dbReference type="PROSITE" id="PS00108">
    <property type="entry name" value="PROTEIN_KINASE_ST"/>
    <property type="match status" value="1"/>
</dbReference>
<comment type="similarity">
    <text evidence="7">Belongs to the protein kinase superfamily.</text>
</comment>
<organism evidence="10">
    <name type="scientific">Aureococcus anophagefferens</name>
    <name type="common">Harmful bloom alga</name>
    <dbReference type="NCBI Taxonomy" id="44056"/>
    <lineage>
        <taxon>Eukaryota</taxon>
        <taxon>Sar</taxon>
        <taxon>Stramenopiles</taxon>
        <taxon>Ochrophyta</taxon>
        <taxon>Pelagophyceae</taxon>
        <taxon>Pelagomonadales</taxon>
        <taxon>Pelagomonadaceae</taxon>
        <taxon>Aureococcus</taxon>
    </lineage>
</organism>
<dbReference type="OrthoDB" id="2156623at2759"/>
<sequence length="217" mass="24078">MSTQVVDVSEFVPLRTLGQGSFGAVLLVRKRSAPNAGRAFAMKIMDKEKMIRRNITESARVEKEILRSARHPCLARLRYAFQSPARLFLVMDYYQGGSLEDRLRAEPGRAIAAAGATFAAGELALGLAHLHQLGVIHRDLKPANVLLDLGGHCAIADYGLAFGRDVPNQWLISTQVGTLSYMAPEFLRKDATTYDERVDWWALGCIVFEMRCGHTPF</sequence>
<dbReference type="InParanoid" id="F0YGI1"/>
<evidence type="ECO:0000256" key="7">
    <source>
        <dbReference type="RuleBase" id="RU000304"/>
    </source>
</evidence>
<feature type="non-terminal residue" evidence="9">
    <location>
        <position position="217"/>
    </location>
</feature>
<keyword evidence="3 6" id="KW-0547">Nucleotide-binding</keyword>
<evidence type="ECO:0000256" key="3">
    <source>
        <dbReference type="ARBA" id="ARBA00022741"/>
    </source>
</evidence>
<dbReference type="GeneID" id="20220879"/>
<dbReference type="Pfam" id="PF00069">
    <property type="entry name" value="Pkinase"/>
    <property type="match status" value="1"/>
</dbReference>
<proteinExistence type="inferred from homology"/>
<dbReference type="eggNOG" id="KOG0603">
    <property type="taxonomic scope" value="Eukaryota"/>
</dbReference>
<dbReference type="InterPro" id="IPR017441">
    <property type="entry name" value="Protein_kinase_ATP_BS"/>
</dbReference>
<dbReference type="Gene3D" id="1.10.510.10">
    <property type="entry name" value="Transferase(Phosphotransferase) domain 1"/>
    <property type="match status" value="1"/>
</dbReference>
<dbReference type="InterPro" id="IPR008271">
    <property type="entry name" value="Ser/Thr_kinase_AS"/>
</dbReference>
<feature type="binding site" evidence="6">
    <location>
        <position position="43"/>
    </location>
    <ligand>
        <name>ATP</name>
        <dbReference type="ChEBI" id="CHEBI:30616"/>
    </ligand>
</feature>
<dbReference type="KEGG" id="aaf:AURANDRAFT_30383"/>
<dbReference type="PROSITE" id="PS50011">
    <property type="entry name" value="PROTEIN_KINASE_DOM"/>
    <property type="match status" value="1"/>
</dbReference>
<keyword evidence="4" id="KW-0418">Kinase</keyword>
<keyword evidence="5 6" id="KW-0067">ATP-binding</keyword>
<dbReference type="PANTHER" id="PTHR24355:SF1">
    <property type="entry name" value="RIBOSOMAL PROTEIN S6 KINASE-RELATED PROTEIN"/>
    <property type="match status" value="1"/>
</dbReference>
<dbReference type="AlphaFoldDB" id="F0YGI1"/>
<keyword evidence="1 7" id="KW-0723">Serine/threonine-protein kinase</keyword>
<reference evidence="9 10" key="1">
    <citation type="journal article" date="2011" name="Proc. Natl. Acad. Sci. U.S.A.">
        <title>Niche of harmful alga Aureococcus anophagefferens revealed through ecogenomics.</title>
        <authorList>
            <person name="Gobler C.J."/>
            <person name="Berry D.L."/>
            <person name="Dyhrman S.T."/>
            <person name="Wilhelm S.W."/>
            <person name="Salamov A."/>
            <person name="Lobanov A.V."/>
            <person name="Zhang Y."/>
            <person name="Collier J.L."/>
            <person name="Wurch L.L."/>
            <person name="Kustka A.B."/>
            <person name="Dill B.D."/>
            <person name="Shah M."/>
            <person name="VerBerkmoes N.C."/>
            <person name="Kuo A."/>
            <person name="Terry A."/>
            <person name="Pangilinan J."/>
            <person name="Lindquist E.A."/>
            <person name="Lucas S."/>
            <person name="Paulsen I.T."/>
            <person name="Hattenrath-Lehmann T.K."/>
            <person name="Talmage S.C."/>
            <person name="Walker E.A."/>
            <person name="Koch F."/>
            <person name="Burson A.M."/>
            <person name="Marcoval M.A."/>
            <person name="Tang Y.Z."/>
            <person name="Lecleir G.R."/>
            <person name="Coyne K.J."/>
            <person name="Berg G.M."/>
            <person name="Bertrand E.M."/>
            <person name="Saito M.A."/>
            <person name="Gladyshev V.N."/>
            <person name="Grigoriev I.V."/>
        </authorList>
    </citation>
    <scope>NUCLEOTIDE SEQUENCE [LARGE SCALE GENOMIC DNA]</scope>
    <source>
        <strain evidence="10">CCMP 1984</strain>
    </source>
</reference>
<evidence type="ECO:0000256" key="5">
    <source>
        <dbReference type="ARBA" id="ARBA00022840"/>
    </source>
</evidence>
<evidence type="ECO:0000259" key="8">
    <source>
        <dbReference type="PROSITE" id="PS50011"/>
    </source>
</evidence>
<dbReference type="GO" id="GO:0004674">
    <property type="term" value="F:protein serine/threonine kinase activity"/>
    <property type="evidence" value="ECO:0007669"/>
    <property type="project" value="UniProtKB-KW"/>
</dbReference>
<dbReference type="SUPFAM" id="SSF56112">
    <property type="entry name" value="Protein kinase-like (PK-like)"/>
    <property type="match status" value="1"/>
</dbReference>
<dbReference type="InterPro" id="IPR000719">
    <property type="entry name" value="Prot_kinase_dom"/>
</dbReference>
<evidence type="ECO:0000256" key="2">
    <source>
        <dbReference type="ARBA" id="ARBA00022679"/>
    </source>
</evidence>
<dbReference type="Proteomes" id="UP000002729">
    <property type="component" value="Unassembled WGS sequence"/>
</dbReference>
<dbReference type="EMBL" id="GL833139">
    <property type="protein sequence ID" value="EGB05791.1"/>
    <property type="molecule type" value="Genomic_DNA"/>
</dbReference>
<evidence type="ECO:0000313" key="10">
    <source>
        <dbReference type="Proteomes" id="UP000002729"/>
    </source>
</evidence>
<gene>
    <name evidence="9" type="ORF">AURANDRAFT_30383</name>
</gene>
<evidence type="ECO:0000256" key="6">
    <source>
        <dbReference type="PROSITE-ProRule" id="PRU10141"/>
    </source>
</evidence>
<dbReference type="OMA" id="NCETTRF"/>
<dbReference type="GO" id="GO:0005524">
    <property type="term" value="F:ATP binding"/>
    <property type="evidence" value="ECO:0007669"/>
    <property type="project" value="UniProtKB-UniRule"/>
</dbReference>
<accession>F0YGI1</accession>
<dbReference type="PANTHER" id="PTHR24355">
    <property type="entry name" value="G PROTEIN-COUPLED RECEPTOR KINASE/RIBOSOMAL PROTEIN S6 KINASE"/>
    <property type="match status" value="1"/>
</dbReference>
<dbReference type="Gene3D" id="3.30.200.20">
    <property type="entry name" value="Phosphorylase Kinase, domain 1"/>
    <property type="match status" value="1"/>
</dbReference>
<dbReference type="PROSITE" id="PS00107">
    <property type="entry name" value="PROTEIN_KINASE_ATP"/>
    <property type="match status" value="1"/>
</dbReference>
<name>F0YGI1_AURAN</name>
<dbReference type="RefSeq" id="XP_009039629.1">
    <property type="nucleotide sequence ID" value="XM_009041381.1"/>
</dbReference>
<evidence type="ECO:0000256" key="1">
    <source>
        <dbReference type="ARBA" id="ARBA00022527"/>
    </source>
</evidence>
<keyword evidence="2" id="KW-0808">Transferase</keyword>
<keyword evidence="10" id="KW-1185">Reference proteome</keyword>
<protein>
    <recommendedName>
        <fullName evidence="8">Protein kinase domain-containing protein</fullName>
    </recommendedName>
</protein>